<dbReference type="PROSITE" id="PS50929">
    <property type="entry name" value="ABC_TM1F"/>
    <property type="match status" value="1"/>
</dbReference>
<dbReference type="PANTHER" id="PTHR43394:SF4">
    <property type="entry name" value="TOXIN SECRETION ABC TRANSPORTER ATP-BINDING PROTEIN"/>
    <property type="match status" value="1"/>
</dbReference>
<evidence type="ECO:0000259" key="7">
    <source>
        <dbReference type="PROSITE" id="PS50929"/>
    </source>
</evidence>
<dbReference type="PANTHER" id="PTHR43394">
    <property type="entry name" value="ATP-DEPENDENT PERMEASE MDL1, MITOCHONDRIAL"/>
    <property type="match status" value="1"/>
</dbReference>
<comment type="subcellular location">
    <subcellularLocation>
        <location evidence="1">Cell membrane</location>
        <topology evidence="1">Multi-pass membrane protein</topology>
    </subcellularLocation>
</comment>
<feature type="transmembrane region" description="Helical" evidence="5">
    <location>
        <begin position="190"/>
        <end position="211"/>
    </location>
</feature>
<dbReference type="STRING" id="880071.Fleli_2448"/>
<keyword evidence="4 5" id="KW-0472">Membrane</keyword>
<sequence>MQYEIARNIVFQIIKRWKPDEAHYKFSPVATSEGISSRREMRQWVGHLQDVGREAHLHFIEKEISKDELDEVLSVTTLPLVLFQSIGGNANPILAWHGKKNTIHTMQEDGENWKENDIINHSALINTLASKSDLYGDSELSKKNTIYCLVPMLIDPIATPDENEKGIERTPVQRLWHLLLTEKRDISYTYIYAMIVGLLSLTLPLGVQAIIGLISGGLIINSIVVLIAFVVAGTLVSGIMQIMQMSIVETLQQRLFTRAAFEFAYRIPRIRLESILNQYAPELANRFFDILTLQKGLAKILTSVITALLQVLFGLMLLAFYHPFFVFFGLFLVAVLGLIFYLTGKRGLDTSLYESKYKYKVAYWLEELGRNQSVFKIAGNTLLPLKKMQKLLTGYLYKRKSHFRILVIQYSAFVAFKTIITGGVLILGSLLVIERNITLGQFVASEIVIISVITAVEKMILNLDTIYDTLTAVEKIGNVTDLKLEKTNTFDNFNRQGFDIKVHGLSYTYQGNDTPTLKNINLEIKPQQYVGIIGNEGSGKSTLMKILTGLYDEYKGHITYNGFTLRDLNIKNLQDYIGDNLSHEDIFEGTLLENITVGREGFNMEYLNHVLDIVELIDDIQALKDGLQTQMLPSGQGFSSTFQKKVIFARSMLTHPNLIVFDDFFYNLEGGYKRRVLDKILQKNKYPWSVFAASHDPILLEKMDKIYLMKDGIIIKEGTFQELLKNEYFDDLIAGVFEK</sequence>
<feature type="transmembrane region" description="Helical" evidence="5">
    <location>
        <begin position="324"/>
        <end position="343"/>
    </location>
</feature>
<dbReference type="Gene3D" id="1.20.1560.10">
    <property type="entry name" value="ABC transporter type 1, transmembrane domain"/>
    <property type="match status" value="1"/>
</dbReference>
<reference evidence="9" key="1">
    <citation type="submission" date="2012-06" db="EMBL/GenBank/DDBJ databases">
        <title>The complete genome of Flexibacter litoralis DSM 6794.</title>
        <authorList>
            <person name="Lucas S."/>
            <person name="Copeland A."/>
            <person name="Lapidus A."/>
            <person name="Glavina del Rio T."/>
            <person name="Dalin E."/>
            <person name="Tice H."/>
            <person name="Bruce D."/>
            <person name="Goodwin L."/>
            <person name="Pitluck S."/>
            <person name="Peters L."/>
            <person name="Ovchinnikova G."/>
            <person name="Lu M."/>
            <person name="Kyrpides N."/>
            <person name="Mavromatis K."/>
            <person name="Ivanova N."/>
            <person name="Brettin T."/>
            <person name="Detter J.C."/>
            <person name="Han C."/>
            <person name="Larimer F."/>
            <person name="Land M."/>
            <person name="Hauser L."/>
            <person name="Markowitz V."/>
            <person name="Cheng J.-F."/>
            <person name="Hugenholtz P."/>
            <person name="Woyke T."/>
            <person name="Wu D."/>
            <person name="Spring S."/>
            <person name="Lang E."/>
            <person name="Kopitz M."/>
            <person name="Brambilla E."/>
            <person name="Klenk H.-P."/>
            <person name="Eisen J.A."/>
        </authorList>
    </citation>
    <scope>NUCLEOTIDE SEQUENCE [LARGE SCALE GENOMIC DNA]</scope>
    <source>
        <strain evidence="9">ATCC 23117 / DSM 6794 / NBRC 15988 / NCIMB 1366 / Sio-4</strain>
    </source>
</reference>
<dbReference type="InterPro" id="IPR027417">
    <property type="entry name" value="P-loop_NTPase"/>
</dbReference>
<dbReference type="InterPro" id="IPR003439">
    <property type="entry name" value="ABC_transporter-like_ATP-bd"/>
</dbReference>
<dbReference type="PROSITE" id="PS50893">
    <property type="entry name" value="ABC_TRANSPORTER_2"/>
    <property type="match status" value="1"/>
</dbReference>
<evidence type="ECO:0000259" key="6">
    <source>
        <dbReference type="PROSITE" id="PS50893"/>
    </source>
</evidence>
<feature type="transmembrane region" description="Helical" evidence="5">
    <location>
        <begin position="296"/>
        <end position="318"/>
    </location>
</feature>
<dbReference type="AlphaFoldDB" id="I4ALH9"/>
<dbReference type="GO" id="GO:0015421">
    <property type="term" value="F:ABC-type oligopeptide transporter activity"/>
    <property type="evidence" value="ECO:0007669"/>
    <property type="project" value="TreeGrafter"/>
</dbReference>
<name>I4ALH9_BERLS</name>
<dbReference type="GO" id="GO:0016887">
    <property type="term" value="F:ATP hydrolysis activity"/>
    <property type="evidence" value="ECO:0007669"/>
    <property type="project" value="InterPro"/>
</dbReference>
<keyword evidence="2 5" id="KW-0812">Transmembrane</keyword>
<evidence type="ECO:0000256" key="5">
    <source>
        <dbReference type="SAM" id="Phobius"/>
    </source>
</evidence>
<dbReference type="InterPro" id="IPR039421">
    <property type="entry name" value="Type_1_exporter"/>
</dbReference>
<keyword evidence="3 5" id="KW-1133">Transmembrane helix</keyword>
<feature type="domain" description="ABC transmembrane type-1" evidence="7">
    <location>
        <begin position="191"/>
        <end position="468"/>
    </location>
</feature>
<dbReference type="Gene3D" id="3.40.50.300">
    <property type="entry name" value="P-loop containing nucleotide triphosphate hydrolases"/>
    <property type="match status" value="1"/>
</dbReference>
<dbReference type="PATRIC" id="fig|880071.3.peg.2434"/>
<dbReference type="InterPro" id="IPR036640">
    <property type="entry name" value="ABC1_TM_sf"/>
</dbReference>
<evidence type="ECO:0000256" key="2">
    <source>
        <dbReference type="ARBA" id="ARBA00022692"/>
    </source>
</evidence>
<evidence type="ECO:0000256" key="4">
    <source>
        <dbReference type="ARBA" id="ARBA00023136"/>
    </source>
</evidence>
<evidence type="ECO:0000256" key="1">
    <source>
        <dbReference type="ARBA" id="ARBA00004651"/>
    </source>
</evidence>
<evidence type="ECO:0000256" key="3">
    <source>
        <dbReference type="ARBA" id="ARBA00022989"/>
    </source>
</evidence>
<dbReference type="GO" id="GO:0005886">
    <property type="term" value="C:plasma membrane"/>
    <property type="evidence" value="ECO:0007669"/>
    <property type="project" value="UniProtKB-SubCell"/>
</dbReference>
<dbReference type="OrthoDB" id="311344at2"/>
<accession>I4ALH9</accession>
<dbReference type="RefSeq" id="WP_014798251.1">
    <property type="nucleotide sequence ID" value="NC_018018.1"/>
</dbReference>
<dbReference type="KEGG" id="fli:Fleli_2448"/>
<dbReference type="Pfam" id="PF00005">
    <property type="entry name" value="ABC_tran"/>
    <property type="match status" value="1"/>
</dbReference>
<evidence type="ECO:0000313" key="8">
    <source>
        <dbReference type="EMBL" id="AFM04814.1"/>
    </source>
</evidence>
<dbReference type="SUPFAM" id="SSF90123">
    <property type="entry name" value="ABC transporter transmembrane region"/>
    <property type="match status" value="1"/>
</dbReference>
<feature type="domain" description="ABC transporter" evidence="6">
    <location>
        <begin position="500"/>
        <end position="736"/>
    </location>
</feature>
<dbReference type="eggNOG" id="COG2274">
    <property type="taxonomic scope" value="Bacteria"/>
</dbReference>
<feature type="transmembrane region" description="Helical" evidence="5">
    <location>
        <begin position="217"/>
        <end position="236"/>
    </location>
</feature>
<dbReference type="SUPFAM" id="SSF52540">
    <property type="entry name" value="P-loop containing nucleoside triphosphate hydrolases"/>
    <property type="match status" value="1"/>
</dbReference>
<gene>
    <name evidence="8" type="ordered locus">Fleli_2448</name>
</gene>
<feature type="transmembrane region" description="Helical" evidence="5">
    <location>
        <begin position="407"/>
        <end position="433"/>
    </location>
</feature>
<dbReference type="Proteomes" id="UP000006054">
    <property type="component" value="Chromosome"/>
</dbReference>
<proteinExistence type="predicted"/>
<keyword evidence="9" id="KW-1185">Reference proteome</keyword>
<organism evidence="8 9">
    <name type="scientific">Bernardetia litoralis (strain ATCC 23117 / DSM 6794 / NBRC 15988 / NCIMB 1366 / Fx l1 / Sio-4)</name>
    <name type="common">Flexibacter litoralis</name>
    <dbReference type="NCBI Taxonomy" id="880071"/>
    <lineage>
        <taxon>Bacteria</taxon>
        <taxon>Pseudomonadati</taxon>
        <taxon>Bacteroidota</taxon>
        <taxon>Cytophagia</taxon>
        <taxon>Cytophagales</taxon>
        <taxon>Bernardetiaceae</taxon>
        <taxon>Bernardetia</taxon>
    </lineage>
</organism>
<dbReference type="InterPro" id="IPR011527">
    <property type="entry name" value="ABC1_TM_dom"/>
</dbReference>
<evidence type="ECO:0000313" key="9">
    <source>
        <dbReference type="Proteomes" id="UP000006054"/>
    </source>
</evidence>
<dbReference type="HOGENOM" id="CLU_000604_60_0_10"/>
<dbReference type="GO" id="GO:0005524">
    <property type="term" value="F:ATP binding"/>
    <property type="evidence" value="ECO:0007669"/>
    <property type="project" value="InterPro"/>
</dbReference>
<protein>
    <submittedName>
        <fullName evidence="8">ABC-type bacteriocin/lantibiotic exporter with N-terminal double-glycine peptidase domain</fullName>
    </submittedName>
</protein>
<dbReference type="EMBL" id="CP003345">
    <property type="protein sequence ID" value="AFM04814.1"/>
    <property type="molecule type" value="Genomic_DNA"/>
</dbReference>